<dbReference type="InterPro" id="IPR025420">
    <property type="entry name" value="DUF4143"/>
</dbReference>
<protein>
    <submittedName>
        <fullName evidence="3">ATP-binding protein</fullName>
    </submittedName>
</protein>
<dbReference type="PANTHER" id="PTHR33295">
    <property type="entry name" value="ATPASE"/>
    <property type="match status" value="1"/>
</dbReference>
<sequence>MIQKDFLQEIIRQQKEMLQIKEKGMLRNELKTLPDIDNYALIVSGVRRCGKSTLLHQLLKQKHTEALYINFDDPRLYDFEISDFQKLDMIISEAGNQVLMFDEIQVVTGWERYVRQKLDESFKVFVTGSNASLLSKELGTSLTGRHLTIELFPFSYDEFCRFKDFDHNEDSIKEYMRLGGFPEYLKAPFEEILANLLDDILIRDISVRYGIKDTRGLKRLMVYLLSNIGNLTSANKLKEPSGISSTTTILEYISHLEQSYLINLVPMFDYSLKKQTVNPKKIYAIDMGLVAANVNKIKGEEGHKLENMVYNALRLKYKEIYYHKGKGECDFITIEKGAITQAIQVCLKLDIDNQTREFNGLIDAMKTYHLNEGYIVTLNQEDVFQIEDLTIKVVSSYNFL</sequence>
<dbReference type="SUPFAM" id="SSF52540">
    <property type="entry name" value="P-loop containing nucleoside triphosphate hydrolases"/>
    <property type="match status" value="1"/>
</dbReference>
<proteinExistence type="predicted"/>
<dbReference type="Pfam" id="PF13173">
    <property type="entry name" value="AAA_14"/>
    <property type="match status" value="1"/>
</dbReference>
<dbReference type="InterPro" id="IPR041682">
    <property type="entry name" value="AAA_14"/>
</dbReference>
<comment type="caution">
    <text evidence="3">The sequence shown here is derived from an EMBL/GenBank/DDBJ whole genome shotgun (WGS) entry which is preliminary data.</text>
</comment>
<evidence type="ECO:0000259" key="2">
    <source>
        <dbReference type="Pfam" id="PF13635"/>
    </source>
</evidence>
<gene>
    <name evidence="3" type="ORF">DW888_14900</name>
</gene>
<keyword evidence="3" id="KW-0547">Nucleotide-binding</keyword>
<dbReference type="RefSeq" id="WP_007487111.1">
    <property type="nucleotide sequence ID" value="NZ_CABJFV010000012.1"/>
</dbReference>
<feature type="domain" description="AAA" evidence="1">
    <location>
        <begin position="38"/>
        <end position="160"/>
    </location>
</feature>
<dbReference type="Proteomes" id="UP000284379">
    <property type="component" value="Unassembled WGS sequence"/>
</dbReference>
<feature type="domain" description="DUF4143" evidence="2">
    <location>
        <begin position="203"/>
        <end position="346"/>
    </location>
</feature>
<keyword evidence="3" id="KW-0067">ATP-binding</keyword>
<evidence type="ECO:0000313" key="3">
    <source>
        <dbReference type="EMBL" id="RHB33953.1"/>
    </source>
</evidence>
<dbReference type="GO" id="GO:0005524">
    <property type="term" value="F:ATP binding"/>
    <property type="evidence" value="ECO:0007669"/>
    <property type="project" value="UniProtKB-KW"/>
</dbReference>
<evidence type="ECO:0000259" key="1">
    <source>
        <dbReference type="Pfam" id="PF13173"/>
    </source>
</evidence>
<dbReference type="InterPro" id="IPR027417">
    <property type="entry name" value="P-loop_NTPase"/>
</dbReference>
<organism evidence="3 4">
    <name type="scientific">Bacteroides nordii</name>
    <dbReference type="NCBI Taxonomy" id="291645"/>
    <lineage>
        <taxon>Bacteria</taxon>
        <taxon>Pseudomonadati</taxon>
        <taxon>Bacteroidota</taxon>
        <taxon>Bacteroidia</taxon>
        <taxon>Bacteroidales</taxon>
        <taxon>Bacteroidaceae</taxon>
        <taxon>Bacteroides</taxon>
    </lineage>
</organism>
<accession>A0A413VK53</accession>
<dbReference type="PANTHER" id="PTHR33295:SF8">
    <property type="entry name" value="AAA+ ATPASE DOMAIN-CONTAINING PROTEIN"/>
    <property type="match status" value="1"/>
</dbReference>
<dbReference type="Gene3D" id="3.40.50.300">
    <property type="entry name" value="P-loop containing nucleotide triphosphate hydrolases"/>
    <property type="match status" value="1"/>
</dbReference>
<dbReference type="EMBL" id="QSGO01000012">
    <property type="protein sequence ID" value="RHB33953.1"/>
    <property type="molecule type" value="Genomic_DNA"/>
</dbReference>
<dbReference type="Pfam" id="PF13635">
    <property type="entry name" value="DUF4143"/>
    <property type="match status" value="1"/>
</dbReference>
<name>A0A413VK53_9BACE</name>
<reference evidence="3 4" key="1">
    <citation type="submission" date="2018-08" db="EMBL/GenBank/DDBJ databases">
        <title>A genome reference for cultivated species of the human gut microbiota.</title>
        <authorList>
            <person name="Zou Y."/>
            <person name="Xue W."/>
            <person name="Luo G."/>
        </authorList>
    </citation>
    <scope>NUCLEOTIDE SEQUENCE [LARGE SCALE GENOMIC DNA]</scope>
    <source>
        <strain evidence="3 4">AM40-30BH</strain>
    </source>
</reference>
<evidence type="ECO:0000313" key="4">
    <source>
        <dbReference type="Proteomes" id="UP000284379"/>
    </source>
</evidence>
<dbReference type="AlphaFoldDB" id="A0A413VK53"/>